<evidence type="ECO:0000313" key="2">
    <source>
        <dbReference type="EMBL" id="MFC6041841.1"/>
    </source>
</evidence>
<evidence type="ECO:0000256" key="1">
    <source>
        <dbReference type="SAM" id="SignalP"/>
    </source>
</evidence>
<sequence>MLKSVVRPLAVAAVSVLAVGALGTGPASAGGDHGDHHGDHDGYDVTVPLTEKVSDELRDGANHVVATGKADAWASHGSIVLSFPVRGDARRTDGSGVWALAGGVAFTGAGPDVTWTQLRMSSERGLVTAVLSGGDRAAILRFAGHDRQHARRGGGDSHGRLVLTAAGATSLNRAAAGSPFEAGDAFTGSDCDH</sequence>
<proteinExistence type="predicted"/>
<name>A0ABW1LEW2_9ACTN</name>
<dbReference type="Proteomes" id="UP001596135">
    <property type="component" value="Unassembled WGS sequence"/>
</dbReference>
<reference evidence="3" key="1">
    <citation type="journal article" date="2019" name="Int. J. Syst. Evol. Microbiol.">
        <title>The Global Catalogue of Microorganisms (GCM) 10K type strain sequencing project: providing services to taxonomists for standard genome sequencing and annotation.</title>
        <authorList>
            <consortium name="The Broad Institute Genomics Platform"/>
            <consortium name="The Broad Institute Genome Sequencing Center for Infectious Disease"/>
            <person name="Wu L."/>
            <person name="Ma J."/>
        </authorList>
    </citation>
    <scope>NUCLEOTIDE SEQUENCE [LARGE SCALE GENOMIC DNA]</scope>
    <source>
        <strain evidence="3">CCUG 54522</strain>
    </source>
</reference>
<evidence type="ECO:0008006" key="4">
    <source>
        <dbReference type="Google" id="ProtNLM"/>
    </source>
</evidence>
<keyword evidence="1" id="KW-0732">Signal</keyword>
<keyword evidence="3" id="KW-1185">Reference proteome</keyword>
<organism evidence="2 3">
    <name type="scientific">Nocardioides hankookensis</name>
    <dbReference type="NCBI Taxonomy" id="443157"/>
    <lineage>
        <taxon>Bacteria</taxon>
        <taxon>Bacillati</taxon>
        <taxon>Actinomycetota</taxon>
        <taxon>Actinomycetes</taxon>
        <taxon>Propionibacteriales</taxon>
        <taxon>Nocardioidaceae</taxon>
        <taxon>Nocardioides</taxon>
    </lineage>
</organism>
<feature type="signal peptide" evidence="1">
    <location>
        <begin position="1"/>
        <end position="29"/>
    </location>
</feature>
<dbReference type="EMBL" id="JBHSRJ010000001">
    <property type="protein sequence ID" value="MFC6041841.1"/>
    <property type="molecule type" value="Genomic_DNA"/>
</dbReference>
<comment type="caution">
    <text evidence="2">The sequence shown here is derived from an EMBL/GenBank/DDBJ whole genome shotgun (WGS) entry which is preliminary data.</text>
</comment>
<protein>
    <recommendedName>
        <fullName evidence="4">Htaa domain-containing protein</fullName>
    </recommendedName>
</protein>
<dbReference type="RefSeq" id="WP_379149835.1">
    <property type="nucleotide sequence ID" value="NZ_JBHSRJ010000001.1"/>
</dbReference>
<feature type="chain" id="PRO_5046478688" description="Htaa domain-containing protein" evidence="1">
    <location>
        <begin position="30"/>
        <end position="193"/>
    </location>
</feature>
<gene>
    <name evidence="2" type="ORF">ACFPYL_02075</name>
</gene>
<evidence type="ECO:0000313" key="3">
    <source>
        <dbReference type="Proteomes" id="UP001596135"/>
    </source>
</evidence>
<accession>A0ABW1LEW2</accession>